<evidence type="ECO:0000256" key="4">
    <source>
        <dbReference type="PIRSR" id="PIRSR617867-1"/>
    </source>
</evidence>
<name>A0AAW5DWV1_9BACI</name>
<evidence type="ECO:0000313" key="6">
    <source>
        <dbReference type="EMBL" id="MCH1625127.1"/>
    </source>
</evidence>
<dbReference type="GO" id="GO:0004725">
    <property type="term" value="F:protein tyrosine phosphatase activity"/>
    <property type="evidence" value="ECO:0007669"/>
    <property type="project" value="InterPro"/>
</dbReference>
<feature type="active site" description="Nucleophile" evidence="4">
    <location>
        <position position="9"/>
    </location>
</feature>
<comment type="similarity">
    <text evidence="1">Belongs to the low molecular weight phosphotyrosine protein phosphatase family.</text>
</comment>
<dbReference type="PANTHER" id="PTHR11717">
    <property type="entry name" value="LOW MOLECULAR WEIGHT PROTEIN TYROSINE PHOSPHATASE"/>
    <property type="match status" value="1"/>
</dbReference>
<feature type="active site" evidence="4">
    <location>
        <position position="15"/>
    </location>
</feature>
<dbReference type="InterPro" id="IPR050438">
    <property type="entry name" value="LMW_PTPase"/>
</dbReference>
<dbReference type="Gene3D" id="3.40.50.2300">
    <property type="match status" value="1"/>
</dbReference>
<dbReference type="AlphaFoldDB" id="A0AAW5DWV1"/>
<evidence type="ECO:0000256" key="2">
    <source>
        <dbReference type="ARBA" id="ARBA00022801"/>
    </source>
</evidence>
<dbReference type="EMBL" id="JAKTTI010000008">
    <property type="protein sequence ID" value="MCH1625127.1"/>
    <property type="molecule type" value="Genomic_DNA"/>
</dbReference>
<reference evidence="6" key="1">
    <citation type="submission" date="2022-02" db="EMBL/GenBank/DDBJ databases">
        <title>Fredinandcohnia quinoae sp. nov. isolated from Chenopodium quinoa seeds.</title>
        <authorList>
            <person name="Saati-Santamaria Z."/>
            <person name="Flores-Felix J.D."/>
            <person name="Igual J.M."/>
            <person name="Velazquez E."/>
            <person name="Garcia-Fraile P."/>
            <person name="Martinez-Molina E."/>
        </authorList>
    </citation>
    <scope>NUCLEOTIDE SEQUENCE</scope>
    <source>
        <strain evidence="6">SECRCQ15</strain>
    </source>
</reference>
<dbReference type="PRINTS" id="PR00719">
    <property type="entry name" value="LMWPTPASE"/>
</dbReference>
<keyword evidence="3" id="KW-0904">Protein phosphatase</keyword>
<dbReference type="InterPro" id="IPR036196">
    <property type="entry name" value="Ptyr_pPase_sf"/>
</dbReference>
<evidence type="ECO:0000313" key="7">
    <source>
        <dbReference type="Proteomes" id="UP001431131"/>
    </source>
</evidence>
<proteinExistence type="inferred from homology"/>
<protein>
    <submittedName>
        <fullName evidence="6">Low molecular weight protein arginine phosphatase</fullName>
    </submittedName>
</protein>
<dbReference type="RefSeq" id="WP_240254138.1">
    <property type="nucleotide sequence ID" value="NZ_JAKTTI010000008.1"/>
</dbReference>
<dbReference type="InterPro" id="IPR017867">
    <property type="entry name" value="Tyr_phospatase_low_mol_wt"/>
</dbReference>
<feature type="active site" description="Proton donor" evidence="4">
    <location>
        <position position="116"/>
    </location>
</feature>
<sequence length="145" mass="16236">MMTQILFVCTGNTCRSPMAEALLRFRAGNDLQVKSAGLFASDGHDVSTNTRLVLEENGIKCDHKSSFLTDDKVEWATYIFAMTNSHKQEILFRFPKAASKVFTLKEFVAKNGDVSDPYGGSLDIYRDTFDEMVPLIDSLLLKLTL</sequence>
<gene>
    <name evidence="6" type="ORF">MJG50_07285</name>
</gene>
<evidence type="ECO:0000259" key="5">
    <source>
        <dbReference type="SMART" id="SM00226"/>
    </source>
</evidence>
<evidence type="ECO:0000256" key="1">
    <source>
        <dbReference type="ARBA" id="ARBA00011063"/>
    </source>
</evidence>
<organism evidence="6 7">
    <name type="scientific">Fredinandcohnia quinoae</name>
    <dbReference type="NCBI Taxonomy" id="2918902"/>
    <lineage>
        <taxon>Bacteria</taxon>
        <taxon>Bacillati</taxon>
        <taxon>Bacillota</taxon>
        <taxon>Bacilli</taxon>
        <taxon>Bacillales</taxon>
        <taxon>Bacillaceae</taxon>
        <taxon>Fredinandcohnia</taxon>
    </lineage>
</organism>
<dbReference type="CDD" id="cd16344">
    <property type="entry name" value="LMWPAP"/>
    <property type="match status" value="1"/>
</dbReference>
<evidence type="ECO:0000256" key="3">
    <source>
        <dbReference type="ARBA" id="ARBA00022912"/>
    </source>
</evidence>
<dbReference type="PANTHER" id="PTHR11717:SF31">
    <property type="entry name" value="LOW MOLECULAR WEIGHT PROTEIN-TYROSINE-PHOSPHATASE ETP-RELATED"/>
    <property type="match status" value="1"/>
</dbReference>
<keyword evidence="7" id="KW-1185">Reference proteome</keyword>
<dbReference type="InterPro" id="IPR023485">
    <property type="entry name" value="Ptyr_pPase"/>
</dbReference>
<accession>A0AAW5DWV1</accession>
<dbReference type="Proteomes" id="UP001431131">
    <property type="component" value="Unassembled WGS sequence"/>
</dbReference>
<dbReference type="Pfam" id="PF01451">
    <property type="entry name" value="LMWPc"/>
    <property type="match status" value="1"/>
</dbReference>
<feature type="domain" description="Phosphotyrosine protein phosphatase I" evidence="5">
    <location>
        <begin position="3"/>
        <end position="142"/>
    </location>
</feature>
<dbReference type="SMART" id="SM00226">
    <property type="entry name" value="LMWPc"/>
    <property type="match status" value="1"/>
</dbReference>
<keyword evidence="2" id="KW-0378">Hydrolase</keyword>
<dbReference type="SUPFAM" id="SSF52788">
    <property type="entry name" value="Phosphotyrosine protein phosphatases I"/>
    <property type="match status" value="1"/>
</dbReference>
<comment type="caution">
    <text evidence="6">The sequence shown here is derived from an EMBL/GenBank/DDBJ whole genome shotgun (WGS) entry which is preliminary data.</text>
</comment>